<comment type="caution">
    <text evidence="1">The sequence shown here is derived from an EMBL/GenBank/DDBJ whole genome shotgun (WGS) entry which is preliminary data.</text>
</comment>
<evidence type="ECO:0000313" key="2">
    <source>
        <dbReference type="Proteomes" id="UP001642360"/>
    </source>
</evidence>
<gene>
    <name evidence="1" type="ORF">ILEXP_LOCUS660</name>
</gene>
<name>A0ABC8QQX6_9AQUA</name>
<dbReference type="EMBL" id="CAUOFW020000148">
    <property type="protein sequence ID" value="CAK9133740.1"/>
    <property type="molecule type" value="Genomic_DNA"/>
</dbReference>
<proteinExistence type="predicted"/>
<sequence length="61" mass="6825">MNVQQHEDLLREIPASRSAKGGKRWFSVFREANDGLASSGSRVTVQRIQGGEGWFIVFIFG</sequence>
<keyword evidence="2" id="KW-1185">Reference proteome</keyword>
<protein>
    <submittedName>
        <fullName evidence="1">Uncharacterized protein</fullName>
    </submittedName>
</protein>
<accession>A0ABC8QQX6</accession>
<reference evidence="1 2" key="1">
    <citation type="submission" date="2024-02" db="EMBL/GenBank/DDBJ databases">
        <authorList>
            <person name="Vignale AGUSTIN F."/>
            <person name="Sosa J E."/>
            <person name="Modenutti C."/>
        </authorList>
    </citation>
    <scope>NUCLEOTIDE SEQUENCE [LARGE SCALE GENOMIC DNA]</scope>
</reference>
<evidence type="ECO:0000313" key="1">
    <source>
        <dbReference type="EMBL" id="CAK9133740.1"/>
    </source>
</evidence>
<organism evidence="1 2">
    <name type="scientific">Ilex paraguariensis</name>
    <name type="common">yerba mate</name>
    <dbReference type="NCBI Taxonomy" id="185542"/>
    <lineage>
        <taxon>Eukaryota</taxon>
        <taxon>Viridiplantae</taxon>
        <taxon>Streptophyta</taxon>
        <taxon>Embryophyta</taxon>
        <taxon>Tracheophyta</taxon>
        <taxon>Spermatophyta</taxon>
        <taxon>Magnoliopsida</taxon>
        <taxon>eudicotyledons</taxon>
        <taxon>Gunneridae</taxon>
        <taxon>Pentapetalae</taxon>
        <taxon>asterids</taxon>
        <taxon>campanulids</taxon>
        <taxon>Aquifoliales</taxon>
        <taxon>Aquifoliaceae</taxon>
        <taxon>Ilex</taxon>
    </lineage>
</organism>
<dbReference type="Proteomes" id="UP001642360">
    <property type="component" value="Unassembled WGS sequence"/>
</dbReference>
<dbReference type="AlphaFoldDB" id="A0ABC8QQX6"/>